<dbReference type="InterPro" id="IPR050865">
    <property type="entry name" value="BEACH_Domain"/>
</dbReference>
<keyword evidence="2" id="KW-0853">WD repeat</keyword>
<keyword evidence="8" id="KW-1185">Reference proteome</keyword>
<dbReference type="PROSITE" id="PS51783">
    <property type="entry name" value="PH_BEACH"/>
    <property type="match status" value="1"/>
</dbReference>
<gene>
    <name evidence="7" type="ORF">TRIADDRAFT_25672</name>
</gene>
<dbReference type="InterPro" id="IPR023362">
    <property type="entry name" value="PH-BEACH_dom"/>
</dbReference>
<dbReference type="EMBL" id="DS985245">
    <property type="protein sequence ID" value="EDV24692.1"/>
    <property type="molecule type" value="Genomic_DNA"/>
</dbReference>
<dbReference type="InterPro" id="IPR010508">
    <property type="entry name" value="NBEA-like_DUF1088"/>
</dbReference>
<dbReference type="STRING" id="10228.B3RWH0"/>
<dbReference type="InterPro" id="IPR046851">
    <property type="entry name" value="NBCH_WD40"/>
</dbReference>
<reference evidence="7 8" key="1">
    <citation type="journal article" date="2008" name="Nature">
        <title>The Trichoplax genome and the nature of placozoans.</title>
        <authorList>
            <person name="Srivastava M."/>
            <person name="Begovic E."/>
            <person name="Chapman J."/>
            <person name="Putnam N.H."/>
            <person name="Hellsten U."/>
            <person name="Kawashima T."/>
            <person name="Kuo A."/>
            <person name="Mitros T."/>
            <person name="Salamov A."/>
            <person name="Carpenter M.L."/>
            <person name="Signorovitch A.Y."/>
            <person name="Moreno M.A."/>
            <person name="Kamm K."/>
            <person name="Grimwood J."/>
            <person name="Schmutz J."/>
            <person name="Shapiro H."/>
            <person name="Grigoriev I.V."/>
            <person name="Buss L.W."/>
            <person name="Schierwater B."/>
            <person name="Dellaporta S.L."/>
            <person name="Rokhsar D.S."/>
        </authorList>
    </citation>
    <scope>NUCLEOTIDE SEQUENCE [LARGE SCALE GENOMIC DNA]</scope>
    <source>
        <strain evidence="7 8">Grell-BS-1999</strain>
    </source>
</reference>
<dbReference type="InParanoid" id="B3RWH0"/>
<dbReference type="InterPro" id="IPR001680">
    <property type="entry name" value="WD40_rpt"/>
</dbReference>
<dbReference type="SMART" id="SM01026">
    <property type="entry name" value="Beach"/>
    <property type="match status" value="1"/>
</dbReference>
<dbReference type="AlphaFoldDB" id="B3RWH0"/>
<dbReference type="Gene3D" id="1.10.1540.10">
    <property type="entry name" value="BEACH domain"/>
    <property type="match status" value="1"/>
</dbReference>
<keyword evidence="4" id="KW-0472">Membrane</keyword>
<dbReference type="PROSITE" id="PS50197">
    <property type="entry name" value="BEACH"/>
    <property type="match status" value="1"/>
</dbReference>
<dbReference type="PANTHER" id="PTHR13743:SF162">
    <property type="entry name" value="NEUROBEACHIN"/>
    <property type="match status" value="1"/>
</dbReference>
<dbReference type="GO" id="GO:0005737">
    <property type="term" value="C:cytoplasm"/>
    <property type="evidence" value="ECO:0007669"/>
    <property type="project" value="UniProtKB-ARBA"/>
</dbReference>
<dbReference type="FunFam" id="1.10.1540.10:FF:000001">
    <property type="entry name" value="neurobeachin isoform X1"/>
    <property type="match status" value="1"/>
</dbReference>
<dbReference type="InterPro" id="IPR036322">
    <property type="entry name" value="WD40_repeat_dom_sf"/>
</dbReference>
<dbReference type="InterPro" id="IPR000409">
    <property type="entry name" value="BEACH_dom"/>
</dbReference>
<dbReference type="OrthoDB" id="26681at2759"/>
<proteinExistence type="predicted"/>
<dbReference type="SUPFAM" id="SSF50729">
    <property type="entry name" value="PH domain-like"/>
    <property type="match status" value="1"/>
</dbReference>
<dbReference type="CDD" id="cd06071">
    <property type="entry name" value="Beach"/>
    <property type="match status" value="1"/>
</dbReference>
<evidence type="ECO:0000256" key="1">
    <source>
        <dbReference type="ARBA" id="ARBA00004370"/>
    </source>
</evidence>
<evidence type="ECO:0000259" key="5">
    <source>
        <dbReference type="PROSITE" id="PS50197"/>
    </source>
</evidence>
<dbReference type="InterPro" id="IPR011993">
    <property type="entry name" value="PH-like_dom_sf"/>
</dbReference>
<dbReference type="Pfam" id="PF06469">
    <property type="entry name" value="DUF1088"/>
    <property type="match status" value="1"/>
</dbReference>
<dbReference type="GeneID" id="6753795"/>
<dbReference type="Proteomes" id="UP000009022">
    <property type="component" value="Unassembled WGS sequence"/>
</dbReference>
<accession>B3RWH0</accession>
<dbReference type="Gene3D" id="2.130.10.10">
    <property type="entry name" value="YVTN repeat-like/Quinoprotein amine dehydrogenase"/>
    <property type="match status" value="2"/>
</dbReference>
<dbReference type="CTD" id="6753795"/>
<dbReference type="HOGENOM" id="CLU_000218_5_0_1"/>
<dbReference type="eggNOG" id="KOG1787">
    <property type="taxonomic scope" value="Eukaryota"/>
</dbReference>
<protein>
    <recommendedName>
        <fullName evidence="9">BEACH domain-containing protein</fullName>
    </recommendedName>
</protein>
<dbReference type="Gene3D" id="2.30.29.30">
    <property type="entry name" value="Pleckstrin-homology domain (PH domain)/Phosphotyrosine-binding domain (PTB)"/>
    <property type="match status" value="1"/>
</dbReference>
<feature type="domain" description="BEACH" evidence="5">
    <location>
        <begin position="396"/>
        <end position="685"/>
    </location>
</feature>
<evidence type="ECO:0000313" key="8">
    <source>
        <dbReference type="Proteomes" id="UP000009022"/>
    </source>
</evidence>
<dbReference type="CDD" id="cd01201">
    <property type="entry name" value="PH_BEACH"/>
    <property type="match status" value="1"/>
</dbReference>
<comment type="subcellular location">
    <subcellularLocation>
        <location evidence="1">Membrane</location>
    </subcellularLocation>
</comment>
<dbReference type="Pfam" id="PF02138">
    <property type="entry name" value="Beach"/>
    <property type="match status" value="1"/>
</dbReference>
<sequence length="1066" mass="121044">VTDLMESSMGNCVGIIQEAMVDFYPYLSRTFVGSNGQDLLREGFYSNCIYSLKSGKPVVELIMLLSSQEWQIALQKYFGAAFIELINEGRIISHSVRDQIMSLAKEAKVILDDRLSDEFTKREAFEVYRKYTVKELITEAQQYDRMLVSIKKRHRDVGEYLWKKIYDSLTNELGVWKGDKKAENAIRYLCLDRWEDTKRRRFRLVPNPFGSSHPGATLESHLRDMARQLFRTRAKISASSDTDDESNRSFDIPDDNNAEFVSSPELDFGLGGPIVCAVECSMLAPGVVLPGNLTLTTSTLYFTVDDDNVETKSIDPQVLVYVNDIHGRWSFDKIRAVYSRRYLLQNCAIEIFLANRRSVMFKFADSQTVKKVINNLPSIGIGKIYGAPRARATSTLIPSRLVRKCNMTQKWINEEISNFEYIMFLNTIAGRTYNDLNQYPIFPWILTNYKANEIDLNDPANYRDLSKPVGALDPHRRNKFKNRYESWQDDEIPAFHYGTHYSTAGFVLAFCLRMEPFSTLFINMQGNKFDSPDRCFSSVAQAWENCQQDTADVKELIPELFYQPDILLNNNKFDLGITSEDEIVNHVKLPPWAKSCHDFIEIHRMALESKYVSQHLHEWIDLIFGYKQRGLEAISSMNVFYYLTYEGNCDLQAIQDPVMRAGIEQQIRNFGQTPSQLFMEPHPPRQMKVIVTFTLVVYFKKVFNIISMKTVVTNNVPIAYVKSCTQSSSMSASVITISYNQVYAVNKWMMSTSVNNNTLSLLPATKLIFNIKNYTTPSGLAQRRLGEPMDQSVTPSTHCFCCICENRFILACGYWDKSFKCFSTETGKLTQSIFGHWDVVTCLSSTVDIQSDNNDLIIVSGSRDATILVWSWNGRRERIVGENNVIDAGAPRAIVTGHENGVVCVECNGELGLIASGSIGGPCLIHTLSGELLHVMSVPLYCQRPFQICISDHGTIAVNFTDNKGYLIVFTANGKLLYERELEERILAMKLSSDGKFIIAGGFRKCIEIWQLRNLRLCHSMTNCDSSVRAIDLSHDERFVVAGLASGGLIAQSINLSKWSSSCFYS</sequence>
<dbReference type="Pfam" id="PF14844">
    <property type="entry name" value="PH_BEACH"/>
    <property type="match status" value="1"/>
</dbReference>
<evidence type="ECO:0000256" key="2">
    <source>
        <dbReference type="ARBA" id="ARBA00022574"/>
    </source>
</evidence>
<name>B3RWH0_TRIAD</name>
<organism evidence="7 8">
    <name type="scientific">Trichoplax adhaerens</name>
    <name type="common">Trichoplax reptans</name>
    <dbReference type="NCBI Taxonomy" id="10228"/>
    <lineage>
        <taxon>Eukaryota</taxon>
        <taxon>Metazoa</taxon>
        <taxon>Placozoa</taxon>
        <taxon>Uniplacotomia</taxon>
        <taxon>Trichoplacea</taxon>
        <taxon>Trichoplacidae</taxon>
        <taxon>Trichoplax</taxon>
    </lineage>
</organism>
<evidence type="ECO:0000313" key="7">
    <source>
        <dbReference type="EMBL" id="EDV24692.1"/>
    </source>
</evidence>
<dbReference type="SUPFAM" id="SSF50978">
    <property type="entry name" value="WD40 repeat-like"/>
    <property type="match status" value="1"/>
</dbReference>
<dbReference type="SUPFAM" id="SSF81837">
    <property type="entry name" value="BEACH domain"/>
    <property type="match status" value="1"/>
</dbReference>
<keyword evidence="3" id="KW-0677">Repeat</keyword>
<evidence type="ECO:0000259" key="6">
    <source>
        <dbReference type="PROSITE" id="PS51783"/>
    </source>
</evidence>
<evidence type="ECO:0000256" key="4">
    <source>
        <dbReference type="ARBA" id="ARBA00023136"/>
    </source>
</evidence>
<evidence type="ECO:0008006" key="9">
    <source>
        <dbReference type="Google" id="ProtNLM"/>
    </source>
</evidence>
<dbReference type="KEGG" id="tad:TRIADDRAFT_25672"/>
<dbReference type="InterPro" id="IPR036372">
    <property type="entry name" value="BEACH_dom_sf"/>
</dbReference>
<evidence type="ECO:0000256" key="3">
    <source>
        <dbReference type="ARBA" id="ARBA00022737"/>
    </source>
</evidence>
<dbReference type="RefSeq" id="XP_002112582.1">
    <property type="nucleotide sequence ID" value="XM_002112546.1"/>
</dbReference>
<dbReference type="PANTHER" id="PTHR13743">
    <property type="entry name" value="BEIGE/BEACH-RELATED"/>
    <property type="match status" value="1"/>
</dbReference>
<dbReference type="GO" id="GO:0016020">
    <property type="term" value="C:membrane"/>
    <property type="evidence" value="ECO:0007669"/>
    <property type="project" value="UniProtKB-SubCell"/>
</dbReference>
<feature type="domain" description="BEACH-type PH" evidence="6">
    <location>
        <begin position="269"/>
        <end position="377"/>
    </location>
</feature>
<dbReference type="PhylomeDB" id="B3RWH0"/>
<feature type="non-terminal residue" evidence="7">
    <location>
        <position position="1"/>
    </location>
</feature>
<dbReference type="SMART" id="SM00320">
    <property type="entry name" value="WD40"/>
    <property type="match status" value="5"/>
</dbReference>
<dbReference type="Pfam" id="PF20426">
    <property type="entry name" value="NBCH_WD40"/>
    <property type="match status" value="1"/>
</dbReference>
<dbReference type="OMA" id="CCICENR"/>
<dbReference type="InterPro" id="IPR015943">
    <property type="entry name" value="WD40/YVTN_repeat-like_dom_sf"/>
</dbReference>